<sequence>MSAQPVYFVATKDANNNAPKFIVAGPFDNYLHAKHIKELASQKLAVFAERKRIDGDSDFILMA</sequence>
<dbReference type="Proteomes" id="UP000192342">
    <property type="component" value="Unassembled WGS sequence"/>
</dbReference>
<accession>A0A1Y1SBL9</accession>
<dbReference type="RefSeq" id="WP_083562062.1">
    <property type="nucleotide sequence ID" value="NZ_AQQV01000003.1"/>
</dbReference>
<protein>
    <submittedName>
        <fullName evidence="1">Uncharacterized protein</fullName>
    </submittedName>
</protein>
<gene>
    <name evidence="1" type="ORF">ATO7_12108</name>
</gene>
<organism evidence="1 2">
    <name type="scientific">Oceanococcus atlanticus</name>
    <dbReference type="NCBI Taxonomy" id="1317117"/>
    <lineage>
        <taxon>Bacteria</taxon>
        <taxon>Pseudomonadati</taxon>
        <taxon>Pseudomonadota</taxon>
        <taxon>Gammaproteobacteria</taxon>
        <taxon>Chromatiales</taxon>
        <taxon>Oceanococcaceae</taxon>
        <taxon>Oceanococcus</taxon>
    </lineage>
</organism>
<evidence type="ECO:0000313" key="2">
    <source>
        <dbReference type="Proteomes" id="UP000192342"/>
    </source>
</evidence>
<proteinExistence type="predicted"/>
<name>A0A1Y1SBL9_9GAMM</name>
<dbReference type="AlphaFoldDB" id="A0A1Y1SBL9"/>
<keyword evidence="2" id="KW-1185">Reference proteome</keyword>
<evidence type="ECO:0000313" key="1">
    <source>
        <dbReference type="EMBL" id="ORE86037.1"/>
    </source>
</evidence>
<dbReference type="EMBL" id="AQQV01000003">
    <property type="protein sequence ID" value="ORE86037.1"/>
    <property type="molecule type" value="Genomic_DNA"/>
</dbReference>
<comment type="caution">
    <text evidence="1">The sequence shown here is derived from an EMBL/GenBank/DDBJ whole genome shotgun (WGS) entry which is preliminary data.</text>
</comment>
<reference evidence="1 2" key="1">
    <citation type="submission" date="2013-04" db="EMBL/GenBank/DDBJ databases">
        <title>Oceanococcus atlanticus 22II-S10r2 Genome Sequencing.</title>
        <authorList>
            <person name="Lai Q."/>
            <person name="Li G."/>
            <person name="Shao Z."/>
        </authorList>
    </citation>
    <scope>NUCLEOTIDE SEQUENCE [LARGE SCALE GENOMIC DNA]</scope>
    <source>
        <strain evidence="1 2">22II-S10r2</strain>
    </source>
</reference>